<dbReference type="AlphaFoldDB" id="A0A2W4F9I7"/>
<dbReference type="Gene3D" id="3.40.50.1000">
    <property type="entry name" value="HAD superfamily/HAD-like"/>
    <property type="match status" value="1"/>
</dbReference>
<dbReference type="RefSeq" id="WP_111158608.1">
    <property type="nucleotide sequence ID" value="NZ_PCDP01000001.1"/>
</dbReference>
<accession>A0A2W4F9I7</accession>
<protein>
    <recommendedName>
        <fullName evidence="3">FCP1 homology domain-containing protein</fullName>
    </recommendedName>
</protein>
<proteinExistence type="predicted"/>
<evidence type="ECO:0000313" key="1">
    <source>
        <dbReference type="EMBL" id="PZM17280.1"/>
    </source>
</evidence>
<dbReference type="InterPro" id="IPR036412">
    <property type="entry name" value="HAD-like_sf"/>
</dbReference>
<gene>
    <name evidence="1" type="ORF">CPY51_00790</name>
</gene>
<dbReference type="SUPFAM" id="SSF56784">
    <property type="entry name" value="HAD-like"/>
    <property type="match status" value="1"/>
</dbReference>
<dbReference type="InterPro" id="IPR023214">
    <property type="entry name" value="HAD_sf"/>
</dbReference>
<dbReference type="Proteomes" id="UP000248925">
    <property type="component" value="Unassembled WGS sequence"/>
</dbReference>
<sequence>MVTDLLDIDHVRLRDRPLVVCDIDEVVLEFISPFTTFLRANNYDLLPRSFRLHGNIVSLLDGTEPDDTVISDFQESFFTTQDQWQIPASGAVETLAALSDDVDIVFLTAMPPRHQPVRRALLDRFELGFPMIATVQPKGPVVAQLHGARALPVIFIDDIARNLHSVREYVPECLLITMMANADFRAFAPAPSEGVLSAASWNEAAELIRAHVRR</sequence>
<dbReference type="EMBL" id="PCDP01000001">
    <property type="protein sequence ID" value="PZM17280.1"/>
    <property type="molecule type" value="Genomic_DNA"/>
</dbReference>
<comment type="caution">
    <text evidence="1">The sequence shown here is derived from an EMBL/GenBank/DDBJ whole genome shotgun (WGS) entry which is preliminary data.</text>
</comment>
<organism evidence="1 2">
    <name type="scientific">Rhizobium tubonense</name>
    <dbReference type="NCBI Taxonomy" id="484088"/>
    <lineage>
        <taxon>Bacteria</taxon>
        <taxon>Pseudomonadati</taxon>
        <taxon>Pseudomonadota</taxon>
        <taxon>Alphaproteobacteria</taxon>
        <taxon>Hyphomicrobiales</taxon>
        <taxon>Rhizobiaceae</taxon>
        <taxon>Rhizobium/Agrobacterium group</taxon>
        <taxon>Rhizobium</taxon>
    </lineage>
</organism>
<dbReference type="OrthoDB" id="7192139at2"/>
<evidence type="ECO:0008006" key="3">
    <source>
        <dbReference type="Google" id="ProtNLM"/>
    </source>
</evidence>
<reference evidence="1 2" key="1">
    <citation type="journal article" date="2018" name="Sci. Rep.">
        <title>Rhizobium tumorigenes sp. nov., a novel plant tumorigenic bacterium isolated from cane gall tumors on thornless blackberry.</title>
        <authorList>
            <person name="Kuzmanovi N."/>
            <person name="Smalla K."/>
            <person name="Gronow S."/>
            <person name="PuBawska J."/>
        </authorList>
    </citation>
    <scope>NUCLEOTIDE SEQUENCE [LARGE SCALE GENOMIC DNA]</scope>
    <source>
        <strain evidence="1 2">CCBAU 85046</strain>
    </source>
</reference>
<evidence type="ECO:0000313" key="2">
    <source>
        <dbReference type="Proteomes" id="UP000248925"/>
    </source>
</evidence>
<keyword evidence="2" id="KW-1185">Reference proteome</keyword>
<name>A0A2W4F9I7_9HYPH</name>